<feature type="compositionally biased region" description="Acidic residues" evidence="1">
    <location>
        <begin position="477"/>
        <end position="501"/>
    </location>
</feature>
<sequence>MTSETTITILPTHLRLVHIPLDQMHSEMSRILDCWWFRRKDDPFFALCHNGVELSLFADAKAVRRCFADCMSPPPPPSSRSNTKGKSPEKDDRPIVGDDLFIALEIAFGGNGWSTAAPRLQALTSPLASAGISIFFISTFYADYILLRSSALPLATEILEQEGFGFSEADEGMEEEMRAFREREGEELSAASGVGAGGARTPRKSSGWPDDVDDPLGSGLMGSLVLSDAVSGSAGGSRDRSGSRTGSTSASRSNSLSLSRSNSLSMSASTPFSPPLATASPIPSPSLGATATSFSTTSPDAPPLSLLPDELVCVGLSPAHESVWRSKIVETLFFPERVLPRPPGTSISGAPFSSSAAQEKEKQRSDSLSASSFPLDLSQPTSRASTLSDRHASSSSHRPPPPLSSRPTPLRTPSTSLSTPYAPHPTPFLALTQTAEGTSLIADVRLLRRVFCDAGEGGEEEKGVWVSGEGGLGGLWEGEEGVEGWEEEEDEEGTTTSEEESGSLVSVRSSAEEEGWEPVSPGVSAREAAAEEEEQEGEGASERTLLKCLQLDLTRFGLDKPGLVEYYTSLLIEGGVRSLLYQSTFGSANILVAKRDVGKARRLLMKA</sequence>
<proteinExistence type="predicted"/>
<dbReference type="InterPro" id="IPR051719">
    <property type="entry name" value="CASTOR_mTORC1"/>
</dbReference>
<evidence type="ECO:0000313" key="5">
    <source>
        <dbReference type="Proteomes" id="UP000199069"/>
    </source>
</evidence>
<feature type="region of interest" description="Disordered" evidence="1">
    <location>
        <begin position="338"/>
        <end position="421"/>
    </location>
</feature>
<evidence type="ECO:0000313" key="6">
    <source>
        <dbReference type="Proteomes" id="UP000239560"/>
    </source>
</evidence>
<evidence type="ECO:0000313" key="4">
    <source>
        <dbReference type="EMBL" id="PRQ70653.1"/>
    </source>
</evidence>
<dbReference type="Pfam" id="PF13840">
    <property type="entry name" value="ACT_7"/>
    <property type="match status" value="1"/>
</dbReference>
<feature type="compositionally biased region" description="Basic and acidic residues" evidence="1">
    <location>
        <begin position="175"/>
        <end position="186"/>
    </location>
</feature>
<dbReference type="InterPro" id="IPR027795">
    <property type="entry name" value="CASTOR_ACT_dom"/>
</dbReference>
<dbReference type="EMBL" id="LCTV02000014">
    <property type="protein sequence ID" value="PRQ70653.1"/>
    <property type="molecule type" value="Genomic_DNA"/>
</dbReference>
<evidence type="ECO:0000256" key="1">
    <source>
        <dbReference type="SAM" id="MobiDB-lite"/>
    </source>
</evidence>
<reference evidence="3 5" key="1">
    <citation type="submission" date="2015-07" db="EMBL/GenBank/DDBJ databases">
        <authorList>
            <person name="Cajimat M.N.B."/>
            <person name="Milazzo M.L."/>
            <person name="Fulhorst C.F."/>
        </authorList>
    </citation>
    <scope>NUCLEOTIDE SEQUENCE [LARGE SCALE GENOMIC DNA]</scope>
    <source>
        <strain evidence="3">Single colony</strain>
    </source>
</reference>
<dbReference type="Gene3D" id="3.30.2130.10">
    <property type="entry name" value="VC0802-like"/>
    <property type="match status" value="2"/>
</dbReference>
<feature type="compositionally biased region" description="Polar residues" evidence="1">
    <location>
        <begin position="366"/>
        <end position="383"/>
    </location>
</feature>
<dbReference type="AlphaFoldDB" id="A0A0K3CNR7"/>
<feature type="compositionally biased region" description="Low complexity" evidence="1">
    <location>
        <begin position="405"/>
        <end position="420"/>
    </location>
</feature>
<keyword evidence="5" id="KW-1185">Reference proteome</keyword>
<dbReference type="EMBL" id="CWKI01000014">
    <property type="protein sequence ID" value="CTR10638.1"/>
    <property type="molecule type" value="Genomic_DNA"/>
</dbReference>
<dbReference type="Proteomes" id="UP000239560">
    <property type="component" value="Unassembled WGS sequence"/>
</dbReference>
<dbReference type="PANTHER" id="PTHR31131">
    <property type="entry name" value="CHROMOSOME 1, WHOLE GENOME SHOTGUN SEQUENCE"/>
    <property type="match status" value="1"/>
</dbReference>
<dbReference type="GO" id="GO:0006520">
    <property type="term" value="P:amino acid metabolic process"/>
    <property type="evidence" value="ECO:0007669"/>
    <property type="project" value="UniProtKB-ARBA"/>
</dbReference>
<gene>
    <name evidence="3" type="primary">FGENESH: predicted gene_14.49</name>
    <name evidence="4" type="ORF">AAT19DRAFT_10810</name>
    <name evidence="3" type="ORF">BN2166_0064990</name>
</gene>
<dbReference type="OrthoDB" id="58529at2759"/>
<dbReference type="PANTHER" id="PTHR31131:SF6">
    <property type="entry name" value="CASTOR ACT DOMAIN-CONTAINING PROTEIN"/>
    <property type="match status" value="1"/>
</dbReference>
<dbReference type="OMA" id="HMYSSTY"/>
<accession>A0A0K3CNR7</accession>
<evidence type="ECO:0000259" key="2">
    <source>
        <dbReference type="Pfam" id="PF13840"/>
    </source>
</evidence>
<feature type="region of interest" description="Disordered" evidence="1">
    <location>
        <begin position="460"/>
        <end position="541"/>
    </location>
</feature>
<organism evidence="3 5">
    <name type="scientific">Rhodotorula toruloides</name>
    <name type="common">Yeast</name>
    <name type="synonym">Rhodosporidium toruloides</name>
    <dbReference type="NCBI Taxonomy" id="5286"/>
    <lineage>
        <taxon>Eukaryota</taxon>
        <taxon>Fungi</taxon>
        <taxon>Dikarya</taxon>
        <taxon>Basidiomycota</taxon>
        <taxon>Pucciniomycotina</taxon>
        <taxon>Microbotryomycetes</taxon>
        <taxon>Sporidiobolales</taxon>
        <taxon>Sporidiobolaceae</taxon>
        <taxon>Rhodotorula</taxon>
    </lineage>
</organism>
<feature type="region of interest" description="Disordered" evidence="1">
    <location>
        <begin position="166"/>
        <end position="214"/>
    </location>
</feature>
<feature type="compositionally biased region" description="Polar residues" evidence="1">
    <location>
        <begin position="345"/>
        <end position="357"/>
    </location>
</feature>
<evidence type="ECO:0000313" key="3">
    <source>
        <dbReference type="EMBL" id="CTR10638.1"/>
    </source>
</evidence>
<dbReference type="Proteomes" id="UP000199069">
    <property type="component" value="Unassembled WGS sequence"/>
</dbReference>
<feature type="region of interest" description="Disordered" evidence="1">
    <location>
        <begin position="73"/>
        <end position="94"/>
    </location>
</feature>
<feature type="domain" description="CASTOR ACT" evidence="2">
    <location>
        <begin position="119"/>
        <end position="160"/>
    </location>
</feature>
<dbReference type="STRING" id="5286.A0A0K3CNR7"/>
<dbReference type="InterPro" id="IPR045865">
    <property type="entry name" value="ACT-like_dom_sf"/>
</dbReference>
<dbReference type="GO" id="GO:0046394">
    <property type="term" value="P:carboxylic acid biosynthetic process"/>
    <property type="evidence" value="ECO:0007669"/>
    <property type="project" value="UniProtKB-ARBA"/>
</dbReference>
<reference evidence="4 6" key="2">
    <citation type="journal article" date="2018" name="Elife">
        <title>Functional genomics of lipid metabolism in the oleaginous yeast Rhodosporidium toruloides.</title>
        <authorList>
            <person name="Coradetti S.T."/>
            <person name="Pinel D."/>
            <person name="Geiselman G."/>
            <person name="Ito M."/>
            <person name="Mondo S."/>
            <person name="Reilly M.C."/>
            <person name="Cheng Y.F."/>
            <person name="Bauer S."/>
            <person name="Grigoriev I."/>
            <person name="Gladden J.M."/>
            <person name="Simmons B.A."/>
            <person name="Brem R."/>
            <person name="Arkin A.P."/>
            <person name="Skerker J.M."/>
        </authorList>
    </citation>
    <scope>NUCLEOTIDE SEQUENCE [LARGE SCALE GENOMIC DNA]</scope>
    <source>
        <strain evidence="4 6">NBRC 0880</strain>
    </source>
</reference>
<feature type="compositionally biased region" description="Acidic residues" evidence="1">
    <location>
        <begin position="530"/>
        <end position="539"/>
    </location>
</feature>
<name>A0A0K3CNR7_RHOTO</name>
<dbReference type="SUPFAM" id="SSF55021">
    <property type="entry name" value="ACT-like"/>
    <property type="match status" value="1"/>
</dbReference>
<protein>
    <submittedName>
        <fullName evidence="3">BY PROTMAP: gi|647400760|emb|CDR46505.1| RHTO0S12e05248g1_1 [Rhodosporidium toruloides]</fullName>
    </submittedName>
</protein>
<feature type="compositionally biased region" description="Low complexity" evidence="1">
    <location>
        <begin position="243"/>
        <end position="269"/>
    </location>
</feature>
<feature type="region of interest" description="Disordered" evidence="1">
    <location>
        <begin position="230"/>
        <end position="301"/>
    </location>
</feature>
<feature type="compositionally biased region" description="Polar residues" evidence="1">
    <location>
        <begin position="287"/>
        <end position="297"/>
    </location>
</feature>